<comment type="caution">
    <text evidence="1">The sequence shown here is derived from an EMBL/GenBank/DDBJ whole genome shotgun (WGS) entry which is preliminary data.</text>
</comment>
<dbReference type="Proteomes" id="UP000276133">
    <property type="component" value="Unassembled WGS sequence"/>
</dbReference>
<sequence>MSCSRSRKLAIISGASGIRKLKFLYISRQALIEGISGSRSSGSLSLHKNLRVEPRINSFGCCRSLLYASQTRIISCINFPSGVFFGTISQKMSKSFLRV</sequence>
<dbReference type="AlphaFoldDB" id="A0A3M7R345"/>
<gene>
    <name evidence="1" type="ORF">BpHYR1_041017</name>
</gene>
<reference evidence="1 2" key="1">
    <citation type="journal article" date="2018" name="Sci. Rep.">
        <title>Genomic signatures of local adaptation to the degree of environmental predictability in rotifers.</title>
        <authorList>
            <person name="Franch-Gras L."/>
            <person name="Hahn C."/>
            <person name="Garcia-Roger E.M."/>
            <person name="Carmona M.J."/>
            <person name="Serra M."/>
            <person name="Gomez A."/>
        </authorList>
    </citation>
    <scope>NUCLEOTIDE SEQUENCE [LARGE SCALE GENOMIC DNA]</scope>
    <source>
        <strain evidence="1">HYR1</strain>
    </source>
</reference>
<accession>A0A3M7R345</accession>
<dbReference type="EMBL" id="REGN01004370">
    <property type="protein sequence ID" value="RNA17794.1"/>
    <property type="molecule type" value="Genomic_DNA"/>
</dbReference>
<name>A0A3M7R345_BRAPC</name>
<proteinExistence type="predicted"/>
<evidence type="ECO:0000313" key="1">
    <source>
        <dbReference type="EMBL" id="RNA17794.1"/>
    </source>
</evidence>
<protein>
    <submittedName>
        <fullName evidence="1">Uncharacterized protein</fullName>
    </submittedName>
</protein>
<evidence type="ECO:0000313" key="2">
    <source>
        <dbReference type="Proteomes" id="UP000276133"/>
    </source>
</evidence>
<organism evidence="1 2">
    <name type="scientific">Brachionus plicatilis</name>
    <name type="common">Marine rotifer</name>
    <name type="synonym">Brachionus muelleri</name>
    <dbReference type="NCBI Taxonomy" id="10195"/>
    <lineage>
        <taxon>Eukaryota</taxon>
        <taxon>Metazoa</taxon>
        <taxon>Spiralia</taxon>
        <taxon>Gnathifera</taxon>
        <taxon>Rotifera</taxon>
        <taxon>Eurotatoria</taxon>
        <taxon>Monogononta</taxon>
        <taxon>Pseudotrocha</taxon>
        <taxon>Ploima</taxon>
        <taxon>Brachionidae</taxon>
        <taxon>Brachionus</taxon>
    </lineage>
</organism>
<keyword evidence="2" id="KW-1185">Reference proteome</keyword>